<comment type="similarity">
    <text evidence="2">Belongs to the type IB topoisomerase family.</text>
</comment>
<dbReference type="SMART" id="SM00435">
    <property type="entry name" value="TOPEUc"/>
    <property type="match status" value="1"/>
</dbReference>
<dbReference type="Gene3D" id="3.90.15.10">
    <property type="entry name" value="Topoisomerase I, Chain A, domain 3"/>
    <property type="match status" value="1"/>
</dbReference>
<evidence type="ECO:0000256" key="1">
    <source>
        <dbReference type="ARBA" id="ARBA00000213"/>
    </source>
</evidence>
<dbReference type="Proteomes" id="UP001356427">
    <property type="component" value="Unassembled WGS sequence"/>
</dbReference>
<keyword evidence="4" id="KW-0799">Topoisomerase</keyword>
<keyword evidence="5 7" id="KW-0238">DNA-binding</keyword>
<organism evidence="9 10">
    <name type="scientific">Coregonus suidteri</name>
    <dbReference type="NCBI Taxonomy" id="861788"/>
    <lineage>
        <taxon>Eukaryota</taxon>
        <taxon>Metazoa</taxon>
        <taxon>Chordata</taxon>
        <taxon>Craniata</taxon>
        <taxon>Vertebrata</taxon>
        <taxon>Euteleostomi</taxon>
        <taxon>Actinopterygii</taxon>
        <taxon>Neopterygii</taxon>
        <taxon>Teleostei</taxon>
        <taxon>Protacanthopterygii</taxon>
        <taxon>Salmoniformes</taxon>
        <taxon>Salmonidae</taxon>
        <taxon>Coregoninae</taxon>
        <taxon>Coregonus</taxon>
    </lineage>
</organism>
<dbReference type="PANTHER" id="PTHR10290">
    <property type="entry name" value="DNA TOPOISOMERASE I"/>
    <property type="match status" value="1"/>
</dbReference>
<dbReference type="AlphaFoldDB" id="A0AAN8QCB2"/>
<dbReference type="EC" id="5.6.2.1" evidence="3"/>
<dbReference type="InterPro" id="IPR013499">
    <property type="entry name" value="TopoI_euk"/>
</dbReference>
<keyword evidence="6" id="KW-0413">Isomerase</keyword>
<sequence length="141" mass="16352">MKTVTWVEDREMKTRQRGVALYLIDKLALRAGSEKEENETANSVGCCSLRVGHITLHQQKGGQEFMVEFDFLGKDSIRYYNEVFKNLKIFMENKEPDDDVFDRINTTYLNKHLNQSMLGLTAKNLQRFHHSARAAQQAHLC</sequence>
<dbReference type="GO" id="GO:0005730">
    <property type="term" value="C:nucleolus"/>
    <property type="evidence" value="ECO:0007669"/>
    <property type="project" value="TreeGrafter"/>
</dbReference>
<dbReference type="InterPro" id="IPR051062">
    <property type="entry name" value="Topoisomerase_IB"/>
</dbReference>
<proteinExistence type="inferred from homology"/>
<evidence type="ECO:0000256" key="7">
    <source>
        <dbReference type="PROSITE-ProRule" id="PRU01382"/>
    </source>
</evidence>
<dbReference type="InterPro" id="IPR014711">
    <property type="entry name" value="TopoI_cat_a-hlx-sub_euk"/>
</dbReference>
<dbReference type="SUPFAM" id="SSF56349">
    <property type="entry name" value="DNA breaking-rejoining enzymes"/>
    <property type="match status" value="1"/>
</dbReference>
<evidence type="ECO:0000313" key="9">
    <source>
        <dbReference type="EMBL" id="KAK6299720.1"/>
    </source>
</evidence>
<dbReference type="GO" id="GO:0003917">
    <property type="term" value="F:DNA topoisomerase type I (single strand cut, ATP-independent) activity"/>
    <property type="evidence" value="ECO:0007669"/>
    <property type="project" value="UniProtKB-EC"/>
</dbReference>
<dbReference type="GO" id="GO:0003677">
    <property type="term" value="F:DNA binding"/>
    <property type="evidence" value="ECO:0007669"/>
    <property type="project" value="UniProtKB-UniRule"/>
</dbReference>
<evidence type="ECO:0000313" key="10">
    <source>
        <dbReference type="Proteomes" id="UP001356427"/>
    </source>
</evidence>
<name>A0AAN8QCB2_9TELE</name>
<comment type="caution">
    <text evidence="9">The sequence shown here is derived from an EMBL/GenBank/DDBJ whole genome shotgun (WGS) entry which is preliminary data.</text>
</comment>
<accession>A0AAN8QCB2</accession>
<dbReference type="InterPro" id="IPR001631">
    <property type="entry name" value="TopoI"/>
</dbReference>
<dbReference type="InterPro" id="IPR013500">
    <property type="entry name" value="TopoI_cat_euk"/>
</dbReference>
<comment type="caution">
    <text evidence="7">Lacks conserved residue(s) required for the propagation of feature annotation.</text>
</comment>
<dbReference type="EMBL" id="JAGTTL010000028">
    <property type="protein sequence ID" value="KAK6299720.1"/>
    <property type="molecule type" value="Genomic_DNA"/>
</dbReference>
<dbReference type="Pfam" id="PF01028">
    <property type="entry name" value="Topoisom_I"/>
    <property type="match status" value="1"/>
</dbReference>
<evidence type="ECO:0000256" key="4">
    <source>
        <dbReference type="ARBA" id="ARBA00023029"/>
    </source>
</evidence>
<dbReference type="PRINTS" id="PR00416">
    <property type="entry name" value="EUTPISMRASEI"/>
</dbReference>
<dbReference type="InterPro" id="IPR011010">
    <property type="entry name" value="DNA_brk_join_enz"/>
</dbReference>
<evidence type="ECO:0000256" key="2">
    <source>
        <dbReference type="ARBA" id="ARBA00006645"/>
    </source>
</evidence>
<evidence type="ECO:0000256" key="5">
    <source>
        <dbReference type="ARBA" id="ARBA00023125"/>
    </source>
</evidence>
<dbReference type="GO" id="GO:0007059">
    <property type="term" value="P:chromosome segregation"/>
    <property type="evidence" value="ECO:0007669"/>
    <property type="project" value="TreeGrafter"/>
</dbReference>
<feature type="domain" description="DNA topoisomerase I eukaryotic-type" evidence="8">
    <location>
        <begin position="2"/>
        <end position="140"/>
    </location>
</feature>
<evidence type="ECO:0000256" key="3">
    <source>
        <dbReference type="ARBA" id="ARBA00012891"/>
    </source>
</evidence>
<gene>
    <name evidence="9" type="ORF">J4Q44_G00297530</name>
</gene>
<evidence type="ECO:0000259" key="8">
    <source>
        <dbReference type="SMART" id="SM00435"/>
    </source>
</evidence>
<keyword evidence="10" id="KW-1185">Reference proteome</keyword>
<dbReference type="PROSITE" id="PS52038">
    <property type="entry name" value="TOPO_IB_2"/>
    <property type="match status" value="1"/>
</dbReference>
<evidence type="ECO:0000256" key="6">
    <source>
        <dbReference type="ARBA" id="ARBA00023235"/>
    </source>
</evidence>
<dbReference type="GO" id="GO:0006265">
    <property type="term" value="P:DNA topological change"/>
    <property type="evidence" value="ECO:0007669"/>
    <property type="project" value="InterPro"/>
</dbReference>
<protein>
    <recommendedName>
        <fullName evidence="3">DNA topoisomerase</fullName>
        <ecNumber evidence="3">5.6.2.1</ecNumber>
    </recommendedName>
</protein>
<dbReference type="PANTHER" id="PTHR10290:SF1">
    <property type="entry name" value="DNA TOPOISOMERASE I, MITOCHONDRIAL"/>
    <property type="match status" value="1"/>
</dbReference>
<reference evidence="9 10" key="1">
    <citation type="submission" date="2021-04" db="EMBL/GenBank/DDBJ databases">
        <authorList>
            <person name="De Guttry C."/>
            <person name="Zahm M."/>
            <person name="Klopp C."/>
            <person name="Cabau C."/>
            <person name="Louis A."/>
            <person name="Berthelot C."/>
            <person name="Parey E."/>
            <person name="Roest Crollius H."/>
            <person name="Montfort J."/>
            <person name="Robinson-Rechavi M."/>
            <person name="Bucao C."/>
            <person name="Bouchez O."/>
            <person name="Gislard M."/>
            <person name="Lluch J."/>
            <person name="Milhes M."/>
            <person name="Lampietro C."/>
            <person name="Lopez Roques C."/>
            <person name="Donnadieu C."/>
            <person name="Braasch I."/>
            <person name="Desvignes T."/>
            <person name="Postlethwait J."/>
            <person name="Bobe J."/>
            <person name="Wedekind C."/>
            <person name="Guiguen Y."/>
        </authorList>
    </citation>
    <scope>NUCLEOTIDE SEQUENCE [LARGE SCALE GENOMIC DNA]</scope>
    <source>
        <strain evidence="9">Cs_M1</strain>
        <tissue evidence="9">Blood</tissue>
    </source>
</reference>
<dbReference type="GO" id="GO:0006260">
    <property type="term" value="P:DNA replication"/>
    <property type="evidence" value="ECO:0007669"/>
    <property type="project" value="TreeGrafter"/>
</dbReference>
<dbReference type="GO" id="GO:0005694">
    <property type="term" value="C:chromosome"/>
    <property type="evidence" value="ECO:0007669"/>
    <property type="project" value="InterPro"/>
</dbReference>
<comment type="catalytic activity">
    <reaction evidence="1">
        <text>ATP-independent breakage of single-stranded DNA, followed by passage and rejoining.</text>
        <dbReference type="EC" id="5.6.2.1"/>
    </reaction>
</comment>